<keyword evidence="1" id="KW-0732">Signal</keyword>
<dbReference type="GeneID" id="94848480"/>
<proteinExistence type="predicted"/>
<feature type="chain" id="PRO_5012656091" description="Glycosyltransferase 2-like domain-containing protein" evidence="1">
    <location>
        <begin position="20"/>
        <end position="590"/>
    </location>
</feature>
<gene>
    <name evidence="2" type="ORF">TRFO_41447</name>
</gene>
<dbReference type="VEuPathDB" id="TrichDB:TRFO_41447"/>
<dbReference type="EMBL" id="MLAK01000058">
    <property type="protein sequence ID" value="OHT16898.1"/>
    <property type="molecule type" value="Genomic_DNA"/>
</dbReference>
<reference evidence="2" key="1">
    <citation type="submission" date="2016-10" db="EMBL/GenBank/DDBJ databases">
        <authorList>
            <person name="Benchimol M."/>
            <person name="Almeida L.G."/>
            <person name="Vasconcelos A.T."/>
            <person name="Perreira-Neves A."/>
            <person name="Rosa I.A."/>
            <person name="Tasca T."/>
            <person name="Bogo M.R."/>
            <person name="de Souza W."/>
        </authorList>
    </citation>
    <scope>NUCLEOTIDE SEQUENCE [LARGE SCALE GENOMIC DNA]</scope>
    <source>
        <strain evidence="2">K</strain>
    </source>
</reference>
<dbReference type="OrthoDB" id="2329609at2759"/>
<evidence type="ECO:0000256" key="1">
    <source>
        <dbReference type="SAM" id="SignalP"/>
    </source>
</evidence>
<dbReference type="InterPro" id="IPR029044">
    <property type="entry name" value="Nucleotide-diphossugar_trans"/>
</dbReference>
<evidence type="ECO:0000313" key="2">
    <source>
        <dbReference type="EMBL" id="OHT16898.1"/>
    </source>
</evidence>
<dbReference type="Proteomes" id="UP000179807">
    <property type="component" value="Unassembled WGS sequence"/>
</dbReference>
<comment type="caution">
    <text evidence="2">The sequence shown here is derived from an EMBL/GenBank/DDBJ whole genome shotgun (WGS) entry which is preliminary data.</text>
</comment>
<sequence length="590" mass="70945">MKSFYFFLILTYFFYLTNQIVHMEKNLTNGIINFKVYLLNEFNLIPKLQMKNVKMSKCLNRKDFYHEFLYNYINVNFDSNDSFILVWGSQSTTGKLITKYFESKNRKVISLKGFFDCDLSCHIKTLLKRFSIEHFYICYTPLLFPSFSHNQNINFNLIVLRKINDFYQELNLPYTFFFTPPHFQEIKLYLDNIGLNYILLDLFFDSENTDFLNPITQLNQELFFSKILRNFSVYFHYFIRPNQFFLHQYILNTSLTLKNTRVNFKDYYLQAKQQKRHDKNVHNIFSCYLSIIIVGRNDNYVGYNLRLENFLISLSIIIETINIPFDLVLVDYNSIPQNPLLYDLLKVPSNLQKYIVSIVCPNSFHKKYFDEKKFDFGEYIAKNIGIRRADGKFILQMNPDCILLISFFEICAFQMFNPNIFYRSPRYDLKEELRSEQIPKFLNFFDLNKSLLNFKNHWLNFSEDHTFLIQSSKDYKYISLWGPGDFILLSKPMWYLIKGFYQFPMNWGMDAICFYQLLQIRPGFIQYSIPIPVLHQFHQVGHKHRSRSKAYQVPIANFICYGFDNSSYNIHYNTQEWGFPSETFIRYNHN</sequence>
<feature type="signal peptide" evidence="1">
    <location>
        <begin position="1"/>
        <end position="19"/>
    </location>
</feature>
<dbReference type="AlphaFoldDB" id="A0A1J4L0H3"/>
<protein>
    <recommendedName>
        <fullName evidence="4">Glycosyltransferase 2-like domain-containing protein</fullName>
    </recommendedName>
</protein>
<dbReference type="Gene3D" id="3.90.550.10">
    <property type="entry name" value="Spore Coat Polysaccharide Biosynthesis Protein SpsA, Chain A"/>
    <property type="match status" value="1"/>
</dbReference>
<keyword evidence="3" id="KW-1185">Reference proteome</keyword>
<name>A0A1J4L0H3_9EUKA</name>
<dbReference type="SUPFAM" id="SSF53448">
    <property type="entry name" value="Nucleotide-diphospho-sugar transferases"/>
    <property type="match status" value="1"/>
</dbReference>
<evidence type="ECO:0008006" key="4">
    <source>
        <dbReference type="Google" id="ProtNLM"/>
    </source>
</evidence>
<organism evidence="2 3">
    <name type="scientific">Tritrichomonas foetus</name>
    <dbReference type="NCBI Taxonomy" id="1144522"/>
    <lineage>
        <taxon>Eukaryota</taxon>
        <taxon>Metamonada</taxon>
        <taxon>Parabasalia</taxon>
        <taxon>Tritrichomonadida</taxon>
        <taxon>Tritrichomonadidae</taxon>
        <taxon>Tritrichomonas</taxon>
    </lineage>
</organism>
<evidence type="ECO:0000313" key="3">
    <source>
        <dbReference type="Proteomes" id="UP000179807"/>
    </source>
</evidence>
<dbReference type="RefSeq" id="XP_068370034.1">
    <property type="nucleotide sequence ID" value="XM_068513776.1"/>
</dbReference>
<accession>A0A1J4L0H3</accession>